<dbReference type="Proteomes" id="UP000190951">
    <property type="component" value="Chromosome"/>
</dbReference>
<dbReference type="STRING" id="84029.CROST_33120"/>
<protein>
    <submittedName>
        <fullName evidence="1">Uncharacterized protein</fullName>
    </submittedName>
</protein>
<dbReference type="AlphaFoldDB" id="A0A1S8MAH6"/>
<reference evidence="1 2" key="1">
    <citation type="submission" date="2022-04" db="EMBL/GenBank/DDBJ databases">
        <title>Genome sequence of C. roseum typestrain.</title>
        <authorList>
            <person name="Poehlein A."/>
            <person name="Schoch T."/>
            <person name="Duerre P."/>
            <person name="Daniel R."/>
        </authorList>
    </citation>
    <scope>NUCLEOTIDE SEQUENCE [LARGE SCALE GENOMIC DNA]</scope>
    <source>
        <strain evidence="1 2">DSM 7320</strain>
    </source>
</reference>
<dbReference type="RefSeq" id="WP_077833581.1">
    <property type="nucleotide sequence ID" value="NZ_CP096983.1"/>
</dbReference>
<evidence type="ECO:0000313" key="1">
    <source>
        <dbReference type="EMBL" id="URZ09470.1"/>
    </source>
</evidence>
<keyword evidence="2" id="KW-1185">Reference proteome</keyword>
<evidence type="ECO:0000313" key="2">
    <source>
        <dbReference type="Proteomes" id="UP000190951"/>
    </source>
</evidence>
<proteinExistence type="predicted"/>
<gene>
    <name evidence="1" type="ORF">CROST_001410</name>
</gene>
<name>A0A1S8MAH6_9CLOT</name>
<accession>A0A1S8MAH6</accession>
<organism evidence="1 2">
    <name type="scientific">Clostridium felsineum</name>
    <dbReference type="NCBI Taxonomy" id="36839"/>
    <lineage>
        <taxon>Bacteria</taxon>
        <taxon>Bacillati</taxon>
        <taxon>Bacillota</taxon>
        <taxon>Clostridia</taxon>
        <taxon>Eubacteriales</taxon>
        <taxon>Clostridiaceae</taxon>
        <taxon>Clostridium</taxon>
    </lineage>
</organism>
<dbReference type="KEGG" id="crw:CROST_001410"/>
<sequence length="162" mass="19349">MIENLEKDLAKVYTFFTHVIMSMLHTCGKCLVYDIKSRLVIESDVYLQMYDNMKSWYEQYKYIFPINWYVNIKVHEYKGKLNAHTIGFETFNDYEIEIHNKSIQYKEIFNIMKFIVVNVISRQDKIKNMDIIPIPLNGNEDEAIVKQFNSEILKKQALAIIF</sequence>
<dbReference type="EMBL" id="CP096983">
    <property type="protein sequence ID" value="URZ09470.1"/>
    <property type="molecule type" value="Genomic_DNA"/>
</dbReference>